<evidence type="ECO:0000256" key="2">
    <source>
        <dbReference type="ARBA" id="ARBA00023150"/>
    </source>
</evidence>
<dbReference type="GO" id="GO:0005737">
    <property type="term" value="C:cytoplasm"/>
    <property type="evidence" value="ECO:0007669"/>
    <property type="project" value="UniProtKB-SubCell"/>
</dbReference>
<dbReference type="OrthoDB" id="9782042at2"/>
<comment type="function">
    <text evidence="3">Required for formate dehydrogenase (FDH) activity. Acts as a sulfur carrier protein that transfers sulfur from IscS to the molybdenum cofactor prior to its insertion into FDH.</text>
</comment>
<keyword evidence="5" id="KW-1185">Reference proteome</keyword>
<organism evidence="4 5">
    <name type="scientific">Thermoflexus hugenholtzii JAD2</name>
    <dbReference type="NCBI Taxonomy" id="877466"/>
    <lineage>
        <taxon>Bacteria</taxon>
        <taxon>Bacillati</taxon>
        <taxon>Chloroflexota</taxon>
        <taxon>Thermoflexia</taxon>
        <taxon>Thermoflexales</taxon>
        <taxon>Thermoflexaceae</taxon>
        <taxon>Thermoflexus</taxon>
    </lineage>
</organism>
<dbReference type="PIRSF" id="PIRSF015626">
    <property type="entry name" value="FdhD"/>
    <property type="match status" value="1"/>
</dbReference>
<evidence type="ECO:0000313" key="5">
    <source>
        <dbReference type="Proteomes" id="UP000197025"/>
    </source>
</evidence>
<dbReference type="InterPro" id="IPR003786">
    <property type="entry name" value="FdhD"/>
</dbReference>
<comment type="caution">
    <text evidence="3">Lacks conserved residue(s) required for the propagation of feature annotation.</text>
</comment>
<dbReference type="GO" id="GO:0016783">
    <property type="term" value="F:sulfurtransferase activity"/>
    <property type="evidence" value="ECO:0007669"/>
    <property type="project" value="InterPro"/>
</dbReference>
<dbReference type="Pfam" id="PF02634">
    <property type="entry name" value="FdhD-NarQ"/>
    <property type="match status" value="1"/>
</dbReference>
<feature type="active site" description="Cysteine persulfide intermediate" evidence="3">
    <location>
        <position position="114"/>
    </location>
</feature>
<dbReference type="PANTHER" id="PTHR30592:SF1">
    <property type="entry name" value="SULFUR CARRIER PROTEIN FDHD"/>
    <property type="match status" value="1"/>
</dbReference>
<dbReference type="Gene3D" id="3.40.140.10">
    <property type="entry name" value="Cytidine Deaminase, domain 2"/>
    <property type="match status" value="1"/>
</dbReference>
<gene>
    <name evidence="3" type="primary">fdhD</name>
    <name evidence="4" type="ORF">SAMN02746019_00008850</name>
</gene>
<dbReference type="Proteomes" id="UP000197025">
    <property type="component" value="Unassembled WGS sequence"/>
</dbReference>
<name>A0A212QZ65_9CHLR</name>
<proteinExistence type="inferred from homology"/>
<evidence type="ECO:0000313" key="4">
    <source>
        <dbReference type="EMBL" id="SNB64876.1"/>
    </source>
</evidence>
<dbReference type="SUPFAM" id="SSF53927">
    <property type="entry name" value="Cytidine deaminase-like"/>
    <property type="match status" value="1"/>
</dbReference>
<protein>
    <recommendedName>
        <fullName evidence="3">Sulfur carrier protein FdhD</fullName>
    </recommendedName>
</protein>
<dbReference type="InParanoid" id="A0A212QZ65"/>
<comment type="subcellular location">
    <subcellularLocation>
        <location evidence="3">Cytoplasm</location>
    </subcellularLocation>
</comment>
<dbReference type="Gene3D" id="3.10.20.10">
    <property type="match status" value="1"/>
</dbReference>
<dbReference type="PANTHER" id="PTHR30592">
    <property type="entry name" value="FORMATE DEHYDROGENASE"/>
    <property type="match status" value="1"/>
</dbReference>
<dbReference type="GO" id="GO:0006777">
    <property type="term" value="P:Mo-molybdopterin cofactor biosynthetic process"/>
    <property type="evidence" value="ECO:0007669"/>
    <property type="project" value="UniProtKB-UniRule"/>
</dbReference>
<dbReference type="EMBL" id="FYEK01000027">
    <property type="protein sequence ID" value="SNB64876.1"/>
    <property type="molecule type" value="Genomic_DNA"/>
</dbReference>
<dbReference type="AlphaFoldDB" id="A0A212QZ65"/>
<dbReference type="InterPro" id="IPR016193">
    <property type="entry name" value="Cytidine_deaminase-like"/>
</dbReference>
<reference evidence="5" key="1">
    <citation type="submission" date="2017-06" db="EMBL/GenBank/DDBJ databases">
        <authorList>
            <person name="Varghese N."/>
            <person name="Submissions S."/>
        </authorList>
    </citation>
    <scope>NUCLEOTIDE SEQUENCE [LARGE SCALE GENOMIC DNA]</scope>
    <source>
        <strain evidence="5">JAD2</strain>
    </source>
</reference>
<keyword evidence="2 3" id="KW-0501">Molybdenum cofactor biosynthesis</keyword>
<accession>A0A212QZ65</accession>
<evidence type="ECO:0000256" key="3">
    <source>
        <dbReference type="HAMAP-Rule" id="MF_00187"/>
    </source>
</evidence>
<dbReference type="GO" id="GO:0097163">
    <property type="term" value="F:sulfur carrier activity"/>
    <property type="evidence" value="ECO:0007669"/>
    <property type="project" value="UniProtKB-UniRule"/>
</dbReference>
<dbReference type="FunCoup" id="A0A212QZ65">
    <property type="interactions" value="87"/>
</dbReference>
<sequence>MWKPWPVTGLRPGRRERQEDAVIAEEPLEIQIALPNAEGAEVLPVAVTMRTPGDDEDLALGFLYTEGLIDDPRWIRAGLSSERPAPHTVRVVLPPDHGIDRQRLTRHFYMTSSCGVCGKAAVEAVFVQGYPPLPEDEPVIPLSLLVDLPRRMREAQRLFHRTGGLHAAAIFDPAGELLWVREDVGRHNAVDKVIGAALRAGRIPLSHAIMLVSGRAGFEIAQKTLRAGIPILAALGAPSSLTLELAHAAGMTVVGFLRPEGANVYTAPWRIAG</sequence>
<comment type="similarity">
    <text evidence="3">Belongs to the FdhD family.</text>
</comment>
<dbReference type="HAMAP" id="MF_00187">
    <property type="entry name" value="FdhD"/>
    <property type="match status" value="1"/>
</dbReference>
<dbReference type="NCBIfam" id="TIGR00129">
    <property type="entry name" value="fdhD_narQ"/>
    <property type="match status" value="1"/>
</dbReference>
<keyword evidence="1 3" id="KW-0963">Cytoplasm</keyword>
<evidence type="ECO:0000256" key="1">
    <source>
        <dbReference type="ARBA" id="ARBA00022490"/>
    </source>
</evidence>